<dbReference type="AlphaFoldDB" id="K3ZYU7"/>
<proteinExistence type="predicted"/>
<organism evidence="1 2">
    <name type="scientific">Setaria italica</name>
    <name type="common">Foxtail millet</name>
    <name type="synonym">Panicum italicum</name>
    <dbReference type="NCBI Taxonomy" id="4555"/>
    <lineage>
        <taxon>Eukaryota</taxon>
        <taxon>Viridiplantae</taxon>
        <taxon>Streptophyta</taxon>
        <taxon>Embryophyta</taxon>
        <taxon>Tracheophyta</taxon>
        <taxon>Spermatophyta</taxon>
        <taxon>Magnoliopsida</taxon>
        <taxon>Liliopsida</taxon>
        <taxon>Poales</taxon>
        <taxon>Poaceae</taxon>
        <taxon>PACMAD clade</taxon>
        <taxon>Panicoideae</taxon>
        <taxon>Panicodae</taxon>
        <taxon>Paniceae</taxon>
        <taxon>Cenchrinae</taxon>
        <taxon>Setaria</taxon>
    </lineage>
</organism>
<dbReference type="InParanoid" id="K3ZYU7"/>
<dbReference type="EMBL" id="AGNK02001287">
    <property type="status" value="NOT_ANNOTATED_CDS"/>
    <property type="molecule type" value="Genomic_DNA"/>
</dbReference>
<protein>
    <submittedName>
        <fullName evidence="1">Uncharacterized protein</fullName>
    </submittedName>
</protein>
<dbReference type="Proteomes" id="UP000004995">
    <property type="component" value="Unassembled WGS sequence"/>
</dbReference>
<accession>K3ZYU7</accession>
<dbReference type="HOGENOM" id="CLU_2871874_0_0_1"/>
<reference evidence="1" key="2">
    <citation type="submission" date="2018-08" db="UniProtKB">
        <authorList>
            <consortium name="EnsemblPlants"/>
        </authorList>
    </citation>
    <scope>IDENTIFICATION</scope>
    <source>
        <strain evidence="1">Yugu1</strain>
    </source>
</reference>
<keyword evidence="2" id="KW-1185">Reference proteome</keyword>
<reference evidence="2" key="1">
    <citation type="journal article" date="2012" name="Nat. Biotechnol.">
        <title>Reference genome sequence of the model plant Setaria.</title>
        <authorList>
            <person name="Bennetzen J.L."/>
            <person name="Schmutz J."/>
            <person name="Wang H."/>
            <person name="Percifield R."/>
            <person name="Hawkins J."/>
            <person name="Pontaroli A.C."/>
            <person name="Estep M."/>
            <person name="Feng L."/>
            <person name="Vaughn J.N."/>
            <person name="Grimwood J."/>
            <person name="Jenkins J."/>
            <person name="Barry K."/>
            <person name="Lindquist E."/>
            <person name="Hellsten U."/>
            <person name="Deshpande S."/>
            <person name="Wang X."/>
            <person name="Wu X."/>
            <person name="Mitros T."/>
            <person name="Triplett J."/>
            <person name="Yang X."/>
            <person name="Ye C.Y."/>
            <person name="Mauro-Herrera M."/>
            <person name="Wang L."/>
            <person name="Li P."/>
            <person name="Sharma M."/>
            <person name="Sharma R."/>
            <person name="Ronald P.C."/>
            <person name="Panaud O."/>
            <person name="Kellogg E.A."/>
            <person name="Brutnell T.P."/>
            <person name="Doust A.N."/>
            <person name="Tuskan G.A."/>
            <person name="Rokhsar D."/>
            <person name="Devos K.M."/>
        </authorList>
    </citation>
    <scope>NUCLEOTIDE SEQUENCE [LARGE SCALE GENOMIC DNA]</scope>
    <source>
        <strain evidence="2">cv. Yugu1</strain>
    </source>
</reference>
<sequence>MSLVYMTITSALVNPSLHIIAWINDISMLPRATIVSYSQTSQVKVNTSFKLHNLACTSTYITSS</sequence>
<evidence type="ECO:0000313" key="2">
    <source>
        <dbReference type="Proteomes" id="UP000004995"/>
    </source>
</evidence>
<dbReference type="EnsemblPlants" id="KQL26186">
    <property type="protein sequence ID" value="KQL26186"/>
    <property type="gene ID" value="SETIT_031779mg"/>
</dbReference>
<name>K3ZYU7_SETIT</name>
<dbReference type="Gramene" id="KQL26186">
    <property type="protein sequence ID" value="KQL26186"/>
    <property type="gene ID" value="SETIT_031779mg"/>
</dbReference>
<evidence type="ECO:0000313" key="1">
    <source>
        <dbReference type="EnsemblPlants" id="KQL26186"/>
    </source>
</evidence>